<gene>
    <name evidence="4" type="ORF">FH972_003079</name>
</gene>
<protein>
    <recommendedName>
        <fullName evidence="3">LOB domain-containing protein</fullName>
    </recommendedName>
</protein>
<keyword evidence="5" id="KW-1185">Reference proteome</keyword>
<proteinExistence type="inferred from homology"/>
<dbReference type="InterPro" id="IPR004883">
    <property type="entry name" value="LOB"/>
</dbReference>
<accession>A0A5N6QGT8</accession>
<evidence type="ECO:0000256" key="2">
    <source>
        <dbReference type="SAM" id="MobiDB-lite"/>
    </source>
</evidence>
<dbReference type="PROSITE" id="PS50891">
    <property type="entry name" value="LOB"/>
    <property type="match status" value="1"/>
</dbReference>
<feature type="compositionally biased region" description="Polar residues" evidence="2">
    <location>
        <begin position="172"/>
        <end position="183"/>
    </location>
</feature>
<evidence type="ECO:0000256" key="1">
    <source>
        <dbReference type="ARBA" id="ARBA00005474"/>
    </source>
</evidence>
<dbReference type="EMBL" id="CM017321">
    <property type="protein sequence ID" value="KAE7998542.1"/>
    <property type="molecule type" value="Genomic_DNA"/>
</dbReference>
<reference evidence="4 5" key="1">
    <citation type="submission" date="2019-06" db="EMBL/GenBank/DDBJ databases">
        <title>A chromosomal-level reference genome of Carpinus fangiana (Coryloideae, Betulaceae).</title>
        <authorList>
            <person name="Yang X."/>
            <person name="Wang Z."/>
            <person name="Zhang L."/>
            <person name="Hao G."/>
            <person name="Liu J."/>
            <person name="Yang Y."/>
        </authorList>
    </citation>
    <scope>NUCLEOTIDE SEQUENCE [LARGE SCALE GENOMIC DNA]</scope>
    <source>
        <strain evidence="4">Cfa_2016G</strain>
        <tissue evidence="4">Leaf</tissue>
    </source>
</reference>
<dbReference type="PANTHER" id="PTHR31301:SF103">
    <property type="entry name" value="LOB DOMAIN-CONTAINING PROTEIN 5-RELATED"/>
    <property type="match status" value="1"/>
</dbReference>
<feature type="compositionally biased region" description="Polar residues" evidence="2">
    <location>
        <begin position="202"/>
        <end position="213"/>
    </location>
</feature>
<dbReference type="Proteomes" id="UP000327013">
    <property type="component" value="Chromosome 1"/>
</dbReference>
<evidence type="ECO:0000313" key="5">
    <source>
        <dbReference type="Proteomes" id="UP000327013"/>
    </source>
</evidence>
<name>A0A5N6QGT8_9ROSI</name>
<evidence type="ECO:0000313" key="4">
    <source>
        <dbReference type="EMBL" id="KAE7998542.1"/>
    </source>
</evidence>
<dbReference type="PANTHER" id="PTHR31301">
    <property type="entry name" value="LOB DOMAIN-CONTAINING PROTEIN 4-RELATED"/>
    <property type="match status" value="1"/>
</dbReference>
<organism evidence="4 5">
    <name type="scientific">Carpinus fangiana</name>
    <dbReference type="NCBI Taxonomy" id="176857"/>
    <lineage>
        <taxon>Eukaryota</taxon>
        <taxon>Viridiplantae</taxon>
        <taxon>Streptophyta</taxon>
        <taxon>Embryophyta</taxon>
        <taxon>Tracheophyta</taxon>
        <taxon>Spermatophyta</taxon>
        <taxon>Magnoliopsida</taxon>
        <taxon>eudicotyledons</taxon>
        <taxon>Gunneridae</taxon>
        <taxon>Pentapetalae</taxon>
        <taxon>rosids</taxon>
        <taxon>fabids</taxon>
        <taxon>Fagales</taxon>
        <taxon>Betulaceae</taxon>
        <taxon>Carpinus</taxon>
    </lineage>
</organism>
<sequence>MNRGEAGNPQACASCRHQRKKCDETCELAPYFPAKRYPEFQNAHRVFGVSNIVKIMNAVVEPHQRQAAADSILMEANARRNDPVHGCLGIVRSLKSQIESYQKQLEIANHHLAFFRETEKIEQQQKLGGFKHLTTILPDHQLSTLDVKPFDIQPVDQMLECYEQQENIDITSFSEPAESSTVSKAHGRQPMQSVGEEDTENDAGSLSLSVSQE</sequence>
<dbReference type="Pfam" id="PF03195">
    <property type="entry name" value="LOB"/>
    <property type="match status" value="1"/>
</dbReference>
<evidence type="ECO:0000259" key="3">
    <source>
        <dbReference type="PROSITE" id="PS50891"/>
    </source>
</evidence>
<comment type="similarity">
    <text evidence="1">Belongs to the LOB domain-containing protein family.</text>
</comment>
<feature type="domain" description="LOB" evidence="3">
    <location>
        <begin position="10"/>
        <end position="112"/>
    </location>
</feature>
<feature type="region of interest" description="Disordered" evidence="2">
    <location>
        <begin position="172"/>
        <end position="213"/>
    </location>
</feature>
<dbReference type="AlphaFoldDB" id="A0A5N6QGT8"/>
<dbReference type="OrthoDB" id="1893065at2759"/>